<sequence>MFSTAARVSQMRRGDHLEELFAPEAARRDPIVEVTRIRSSIISRRESSLHSAIEFDRWIARADSRSRALSSIAFARSFFSVLIVKTAVPSVLIVRHRADNETRRSRAVSRSRRARLNHQFHDRATIYYLLI</sequence>
<gene>
    <name evidence="2" type="ORF">QLX08_004876</name>
</gene>
<dbReference type="AlphaFoldDB" id="A0AAW1A3C9"/>
<name>A0AAW1A3C9_9HYME</name>
<accession>A0AAW1A3C9</accession>
<keyword evidence="1" id="KW-0812">Transmembrane</keyword>
<keyword evidence="1" id="KW-0472">Membrane</keyword>
<protein>
    <submittedName>
        <fullName evidence="2">Uncharacterized protein</fullName>
    </submittedName>
</protein>
<evidence type="ECO:0000256" key="1">
    <source>
        <dbReference type="SAM" id="Phobius"/>
    </source>
</evidence>
<reference evidence="2 3" key="1">
    <citation type="submission" date="2024-05" db="EMBL/GenBank/DDBJ databases">
        <title>The nuclear and mitochondrial genome assemblies of Tetragonisca angustula (Apidae: Meliponini), a tiny yet remarkable pollinator in the Neotropics.</title>
        <authorList>
            <person name="Ferrari R."/>
            <person name="Ricardo P.C."/>
            <person name="Dias F.C."/>
            <person name="Araujo N.S."/>
            <person name="Soares D.O."/>
            <person name="Zhou Q.-S."/>
            <person name="Zhu C.-D."/>
            <person name="Coutinho L."/>
            <person name="Airas M.C."/>
            <person name="Batista T.M."/>
        </authorList>
    </citation>
    <scope>NUCLEOTIDE SEQUENCE [LARGE SCALE GENOMIC DNA]</scope>
    <source>
        <strain evidence="2">ASF017062</strain>
        <tissue evidence="2">Abdomen</tissue>
    </source>
</reference>
<dbReference type="EMBL" id="JAWNGG020000078">
    <property type="protein sequence ID" value="KAK9303476.1"/>
    <property type="molecule type" value="Genomic_DNA"/>
</dbReference>
<comment type="caution">
    <text evidence="2">The sequence shown here is derived from an EMBL/GenBank/DDBJ whole genome shotgun (WGS) entry which is preliminary data.</text>
</comment>
<keyword evidence="1" id="KW-1133">Transmembrane helix</keyword>
<organism evidence="2 3">
    <name type="scientific">Tetragonisca angustula</name>
    <dbReference type="NCBI Taxonomy" id="166442"/>
    <lineage>
        <taxon>Eukaryota</taxon>
        <taxon>Metazoa</taxon>
        <taxon>Ecdysozoa</taxon>
        <taxon>Arthropoda</taxon>
        <taxon>Hexapoda</taxon>
        <taxon>Insecta</taxon>
        <taxon>Pterygota</taxon>
        <taxon>Neoptera</taxon>
        <taxon>Endopterygota</taxon>
        <taxon>Hymenoptera</taxon>
        <taxon>Apocrita</taxon>
        <taxon>Aculeata</taxon>
        <taxon>Apoidea</taxon>
        <taxon>Anthophila</taxon>
        <taxon>Apidae</taxon>
        <taxon>Tetragonisca</taxon>
    </lineage>
</organism>
<evidence type="ECO:0000313" key="2">
    <source>
        <dbReference type="EMBL" id="KAK9303476.1"/>
    </source>
</evidence>
<dbReference type="Proteomes" id="UP001432146">
    <property type="component" value="Unassembled WGS sequence"/>
</dbReference>
<evidence type="ECO:0000313" key="3">
    <source>
        <dbReference type="Proteomes" id="UP001432146"/>
    </source>
</evidence>
<feature type="transmembrane region" description="Helical" evidence="1">
    <location>
        <begin position="73"/>
        <end position="94"/>
    </location>
</feature>
<proteinExistence type="predicted"/>
<keyword evidence="3" id="KW-1185">Reference proteome</keyword>